<dbReference type="EMBL" id="BARU01009665">
    <property type="protein sequence ID" value="GAH40016.1"/>
    <property type="molecule type" value="Genomic_DNA"/>
</dbReference>
<accession>X1F324</accession>
<evidence type="ECO:0000313" key="2">
    <source>
        <dbReference type="EMBL" id="GAH40016.1"/>
    </source>
</evidence>
<dbReference type="AlphaFoldDB" id="X1F324"/>
<reference evidence="2" key="1">
    <citation type="journal article" date="2014" name="Front. Microbiol.">
        <title>High frequency of phylogenetically diverse reductive dehalogenase-homologous genes in deep subseafloor sedimentary metagenomes.</title>
        <authorList>
            <person name="Kawai M."/>
            <person name="Futagami T."/>
            <person name="Toyoda A."/>
            <person name="Takaki Y."/>
            <person name="Nishi S."/>
            <person name="Hori S."/>
            <person name="Arai W."/>
            <person name="Tsubouchi T."/>
            <person name="Morono Y."/>
            <person name="Uchiyama I."/>
            <person name="Ito T."/>
            <person name="Fujiyama A."/>
            <person name="Inagaki F."/>
            <person name="Takami H."/>
        </authorList>
    </citation>
    <scope>NUCLEOTIDE SEQUENCE</scope>
    <source>
        <strain evidence="2">Expedition CK06-06</strain>
    </source>
</reference>
<proteinExistence type="predicted"/>
<comment type="caution">
    <text evidence="2">The sequence shown here is derived from an EMBL/GenBank/DDBJ whole genome shotgun (WGS) entry which is preliminary data.</text>
</comment>
<feature type="region of interest" description="Disordered" evidence="1">
    <location>
        <begin position="45"/>
        <end position="71"/>
    </location>
</feature>
<sequence length="192" mass="21621">MSVEGTFRLQNRKDAVTAVVGYPRGMLEKSLDDFKVTVDGKPVEVNSQAGGRAKGPRMMRPAKREPGKPVKSAYQFDGPYPEWKTFNVKFAAKGQRELVVTYDVKPAELETVDNGKVLAYIYTMKTGATWKENIEKAVIEVRLNGISAADLLTVTPKKYTRKGDLLTWAFKDFKPTQDIEITFRPSKTQARR</sequence>
<name>X1F324_9ZZZZ</name>
<organism evidence="2">
    <name type="scientific">marine sediment metagenome</name>
    <dbReference type="NCBI Taxonomy" id="412755"/>
    <lineage>
        <taxon>unclassified sequences</taxon>
        <taxon>metagenomes</taxon>
        <taxon>ecological metagenomes</taxon>
    </lineage>
</organism>
<gene>
    <name evidence="2" type="ORF">S03H2_18609</name>
</gene>
<dbReference type="Gene3D" id="2.60.40.3680">
    <property type="match status" value="1"/>
</dbReference>
<evidence type="ECO:0000256" key="1">
    <source>
        <dbReference type="SAM" id="MobiDB-lite"/>
    </source>
</evidence>
<protein>
    <submittedName>
        <fullName evidence="2">Uncharacterized protein</fullName>
    </submittedName>
</protein>